<proteinExistence type="predicted"/>
<organism evidence="2 3">
    <name type="scientific">Phytoactinopolyspora alkaliphila</name>
    <dbReference type="NCBI Taxonomy" id="1783498"/>
    <lineage>
        <taxon>Bacteria</taxon>
        <taxon>Bacillati</taxon>
        <taxon>Actinomycetota</taxon>
        <taxon>Actinomycetes</taxon>
        <taxon>Jiangellales</taxon>
        <taxon>Jiangellaceae</taxon>
        <taxon>Phytoactinopolyspora</taxon>
    </lineage>
</organism>
<comment type="caution">
    <text evidence="2">The sequence shown here is derived from an EMBL/GenBank/DDBJ whole genome shotgun (WGS) entry which is preliminary data.</text>
</comment>
<accession>A0A6N9YTQ9</accession>
<evidence type="ECO:0000313" key="2">
    <source>
        <dbReference type="EMBL" id="NED98355.1"/>
    </source>
</evidence>
<feature type="transmembrane region" description="Helical" evidence="1">
    <location>
        <begin position="222"/>
        <end position="241"/>
    </location>
</feature>
<keyword evidence="1" id="KW-1133">Transmembrane helix</keyword>
<evidence type="ECO:0000313" key="3">
    <source>
        <dbReference type="Proteomes" id="UP000469185"/>
    </source>
</evidence>
<feature type="transmembrane region" description="Helical" evidence="1">
    <location>
        <begin position="103"/>
        <end position="133"/>
    </location>
</feature>
<dbReference type="AlphaFoldDB" id="A0A6N9YTQ9"/>
<feature type="transmembrane region" description="Helical" evidence="1">
    <location>
        <begin position="179"/>
        <end position="202"/>
    </location>
</feature>
<name>A0A6N9YTQ9_9ACTN</name>
<dbReference type="Proteomes" id="UP000469185">
    <property type="component" value="Unassembled WGS sequence"/>
</dbReference>
<reference evidence="2 3" key="1">
    <citation type="submission" date="2020-02" db="EMBL/GenBank/DDBJ databases">
        <authorList>
            <person name="Li X.-J."/>
            <person name="Feng X.-M."/>
        </authorList>
    </citation>
    <scope>NUCLEOTIDE SEQUENCE [LARGE SCALE GENOMIC DNA]</scope>
    <source>
        <strain evidence="2 3">CGMCC 4.7225</strain>
    </source>
</reference>
<protein>
    <submittedName>
        <fullName evidence="2">Uncharacterized protein</fullName>
    </submittedName>
</protein>
<gene>
    <name evidence="2" type="ORF">G1H11_23930</name>
</gene>
<keyword evidence="1" id="KW-0812">Transmembrane</keyword>
<keyword evidence="1" id="KW-0472">Membrane</keyword>
<feature type="transmembrane region" description="Helical" evidence="1">
    <location>
        <begin position="22"/>
        <end position="51"/>
    </location>
</feature>
<feature type="transmembrane region" description="Helical" evidence="1">
    <location>
        <begin position="71"/>
        <end position="91"/>
    </location>
</feature>
<sequence length="251" mass="27061">MTALVDTPGRTWRRGLLCGRQLTVMMAYVGGLWFLPIVVVVFVGIGALQVATGGWGDLSWSSVWEHSLQPMRYFPLAMAIIVGAGMLPNYVSHGMTRREFSIGVGIMIAVVSVAFAVVGAIGLGVEDVIYGWFGESPEYTVPHLYADPGDVPLVLAQYALLTSAHMATGWLIGATYYRFGGYLGTAMLLVTLLPAIAVEFVLSVSYFGQVAQDGFGWDRPPLAVVIPACLAITAATCYGTYRFVRRLAIKP</sequence>
<feature type="transmembrane region" description="Helical" evidence="1">
    <location>
        <begin position="153"/>
        <end position="172"/>
    </location>
</feature>
<dbReference type="RefSeq" id="WP_163821140.1">
    <property type="nucleotide sequence ID" value="NZ_JAAGOB010000019.1"/>
</dbReference>
<dbReference type="EMBL" id="JAAGOB010000019">
    <property type="protein sequence ID" value="NED98355.1"/>
    <property type="molecule type" value="Genomic_DNA"/>
</dbReference>
<keyword evidence="3" id="KW-1185">Reference proteome</keyword>
<evidence type="ECO:0000256" key="1">
    <source>
        <dbReference type="SAM" id="Phobius"/>
    </source>
</evidence>